<dbReference type="Proteomes" id="UP000264310">
    <property type="component" value="Unassembled WGS sequence"/>
</dbReference>
<dbReference type="GO" id="GO:0040029">
    <property type="term" value="P:epigenetic regulation of gene expression"/>
    <property type="evidence" value="ECO:0007669"/>
    <property type="project" value="TreeGrafter"/>
</dbReference>
<dbReference type="SUPFAM" id="SSF52768">
    <property type="entry name" value="Arginase/deacetylase"/>
    <property type="match status" value="1"/>
</dbReference>
<evidence type="ECO:0000256" key="1">
    <source>
        <dbReference type="ARBA" id="ARBA00001947"/>
    </source>
</evidence>
<evidence type="ECO:0000256" key="5">
    <source>
        <dbReference type="ARBA" id="ARBA00022833"/>
    </source>
</evidence>
<evidence type="ECO:0000313" key="7">
    <source>
        <dbReference type="EMBL" id="RFC65541.1"/>
    </source>
</evidence>
<accession>A0A371X8L8</accession>
<dbReference type="EMBL" id="QURL01000002">
    <property type="protein sequence ID" value="RFC65541.1"/>
    <property type="molecule type" value="Genomic_DNA"/>
</dbReference>
<evidence type="ECO:0000313" key="8">
    <source>
        <dbReference type="Proteomes" id="UP000264310"/>
    </source>
</evidence>
<comment type="caution">
    <text evidence="7">The sequence shown here is derived from an EMBL/GenBank/DDBJ whole genome shotgun (WGS) entry which is preliminary data.</text>
</comment>
<dbReference type="GO" id="GO:0016787">
    <property type="term" value="F:hydrolase activity"/>
    <property type="evidence" value="ECO:0007669"/>
    <property type="project" value="UniProtKB-KW"/>
</dbReference>
<comment type="similarity">
    <text evidence="2">Belongs to the histone deacetylase family.</text>
</comment>
<gene>
    <name evidence="7" type="ORF">DYI37_06165</name>
</gene>
<dbReference type="PANTHER" id="PTHR10625:SF17">
    <property type="entry name" value="HISTONE DEACETYLASE 8"/>
    <property type="match status" value="1"/>
</dbReference>
<reference evidence="7 8" key="1">
    <citation type="submission" date="2018-08" db="EMBL/GenBank/DDBJ databases">
        <title>Fulvimarina sp. 85, whole genome shotgun sequence.</title>
        <authorList>
            <person name="Tuo L."/>
        </authorList>
    </citation>
    <scope>NUCLEOTIDE SEQUENCE [LARGE SCALE GENOMIC DNA]</scope>
    <source>
        <strain evidence="7 8">85</strain>
    </source>
</reference>
<dbReference type="InterPro" id="IPR023696">
    <property type="entry name" value="Ureohydrolase_dom_sf"/>
</dbReference>
<name>A0A371X8L8_9HYPH</name>
<dbReference type="PANTHER" id="PTHR10625">
    <property type="entry name" value="HISTONE DEACETYLASE HDAC1-RELATED"/>
    <property type="match status" value="1"/>
</dbReference>
<keyword evidence="3" id="KW-0479">Metal-binding</keyword>
<dbReference type="PRINTS" id="PR01270">
    <property type="entry name" value="HDASUPER"/>
</dbReference>
<evidence type="ECO:0000259" key="6">
    <source>
        <dbReference type="Pfam" id="PF00850"/>
    </source>
</evidence>
<evidence type="ECO:0000256" key="3">
    <source>
        <dbReference type="ARBA" id="ARBA00022723"/>
    </source>
</evidence>
<dbReference type="GO" id="GO:0046872">
    <property type="term" value="F:metal ion binding"/>
    <property type="evidence" value="ECO:0007669"/>
    <property type="project" value="UniProtKB-KW"/>
</dbReference>
<evidence type="ECO:0000256" key="4">
    <source>
        <dbReference type="ARBA" id="ARBA00022801"/>
    </source>
</evidence>
<dbReference type="Gene3D" id="3.40.800.20">
    <property type="entry name" value="Histone deacetylase domain"/>
    <property type="match status" value="1"/>
</dbReference>
<keyword evidence="5" id="KW-0862">Zinc</keyword>
<keyword evidence="8" id="KW-1185">Reference proteome</keyword>
<dbReference type="InterPro" id="IPR000286">
    <property type="entry name" value="HDACs"/>
</dbReference>
<dbReference type="Pfam" id="PF00850">
    <property type="entry name" value="Hist_deacetyl"/>
    <property type="match status" value="1"/>
</dbReference>
<comment type="cofactor">
    <cofactor evidence="1">
        <name>Zn(2+)</name>
        <dbReference type="ChEBI" id="CHEBI:29105"/>
    </cofactor>
</comment>
<dbReference type="AlphaFoldDB" id="A0A371X8L8"/>
<dbReference type="GO" id="GO:0004407">
    <property type="term" value="F:histone deacetylase activity"/>
    <property type="evidence" value="ECO:0007669"/>
    <property type="project" value="TreeGrafter"/>
</dbReference>
<organism evidence="7 8">
    <name type="scientific">Fulvimarina endophytica</name>
    <dbReference type="NCBI Taxonomy" id="2293836"/>
    <lineage>
        <taxon>Bacteria</taxon>
        <taxon>Pseudomonadati</taxon>
        <taxon>Pseudomonadota</taxon>
        <taxon>Alphaproteobacteria</taxon>
        <taxon>Hyphomicrobiales</taxon>
        <taxon>Aurantimonadaceae</taxon>
        <taxon>Fulvimarina</taxon>
    </lineage>
</organism>
<keyword evidence="4" id="KW-0378">Hydrolase</keyword>
<proteinExistence type="inferred from homology"/>
<protein>
    <submittedName>
        <fullName evidence="7">Histone deacetylase family protein</fullName>
    </submittedName>
</protein>
<dbReference type="InterPro" id="IPR023801">
    <property type="entry name" value="His_deacetylse_dom"/>
</dbReference>
<evidence type="ECO:0000256" key="2">
    <source>
        <dbReference type="ARBA" id="ARBA00005947"/>
    </source>
</evidence>
<dbReference type="OrthoDB" id="9808367at2"/>
<dbReference type="CDD" id="cd10001">
    <property type="entry name" value="HDAC_classII_APAH"/>
    <property type="match status" value="1"/>
</dbReference>
<sequence>MKIVFSRTQLSHAPQQYGVHGRLTKPLENPDRAQTLLERLTEEGLVHREPDDAGLAAITAVHADHYVEFLRTAYGRFQTLKNAGPEVLPNVHPYHSGAPVLGMRPRPRTTGILGQTGWYIGDLSCALGENTFDAVYASAMTAASAADLVLSGEPAAYALCRPPGHHAYGDRASGFCFFNNAAIAATRLRRVYGKVAILDFDTHHGDGTQAIFYDRGDVFTGSAHTDPTEYYPHFAGYPDETGRDEGEGLNLNIPLAFGSDDADLLKGVDRLADAATRFGAEALVVCAGWDAHRDDPLSRLNVTSDAYARIGRMLGALNLPTVIVQEGGYSLAAVSECAPLFVDGFTSASGRAG</sequence>
<dbReference type="InterPro" id="IPR037138">
    <property type="entry name" value="His_deacetylse_dom_sf"/>
</dbReference>
<feature type="domain" description="Histone deacetylase" evidence="6">
    <location>
        <begin position="28"/>
        <end position="342"/>
    </location>
</feature>